<evidence type="ECO:0000313" key="8">
    <source>
        <dbReference type="EMBL" id="MBC2602063.1"/>
    </source>
</evidence>
<dbReference type="GO" id="GO:0015074">
    <property type="term" value="P:DNA integration"/>
    <property type="evidence" value="ECO:0007669"/>
    <property type="project" value="UniProtKB-KW"/>
</dbReference>
<dbReference type="InterPro" id="IPR002104">
    <property type="entry name" value="Integrase_catalytic"/>
</dbReference>
<evidence type="ECO:0000256" key="2">
    <source>
        <dbReference type="ARBA" id="ARBA00022908"/>
    </source>
</evidence>
<dbReference type="Pfam" id="PF00589">
    <property type="entry name" value="Phage_integrase"/>
    <property type="match status" value="1"/>
</dbReference>
<dbReference type="SUPFAM" id="SSF56349">
    <property type="entry name" value="DNA breaking-rejoining enzymes"/>
    <property type="match status" value="1"/>
</dbReference>
<evidence type="ECO:0000313" key="9">
    <source>
        <dbReference type="Proteomes" id="UP000525652"/>
    </source>
</evidence>
<evidence type="ECO:0000256" key="1">
    <source>
        <dbReference type="ARBA" id="ARBA00008857"/>
    </source>
</evidence>
<dbReference type="InterPro" id="IPR013762">
    <property type="entry name" value="Integrase-like_cat_sf"/>
</dbReference>
<dbReference type="PROSITE" id="PS51900">
    <property type="entry name" value="CB"/>
    <property type="match status" value="1"/>
</dbReference>
<sequence length="396" mass="46000">MKATIPKIQKKKYPSGKPYWLVSFSADGKQVRKKFTDQNSADEFKRNQVRRYHGGLSLGAQDEAREGYEIFRAKWGVHPSLENLGFADFVRQALETYQPPKGDLEEIVREFLRIKKTQGLRTITLEQIERYMFCFLDAFRGVDLARISKADLEDYLFQPNAAGKKKPNQNEIDTIRSFFNWATGESPKTPIEKPILTNNPFRGWVSRRKDKEALIAVHDYEECQLLLEEATNCGGQKMVAWMLHTGMRPTESVKFWKVYSWANIDRKNGLIHVPGAVSKTRRPREIVISPALAAWLDFYDGEKFFTFKNEKTWAWHYVQIRKVIPEKKRAKDTLRHTKISVMIREGVPIDVVAAQMGNSREIIQNHYLRLMSEEEAEKIANLTPEQVPAHDPRKRK</sequence>
<evidence type="ECO:0000256" key="5">
    <source>
        <dbReference type="PROSITE-ProRule" id="PRU01248"/>
    </source>
</evidence>
<keyword evidence="3 5" id="KW-0238">DNA-binding</keyword>
<evidence type="ECO:0000256" key="3">
    <source>
        <dbReference type="ARBA" id="ARBA00023125"/>
    </source>
</evidence>
<feature type="domain" description="Core-binding (CB)" evidence="7">
    <location>
        <begin position="102"/>
        <end position="183"/>
    </location>
</feature>
<dbReference type="GO" id="GO:0003677">
    <property type="term" value="F:DNA binding"/>
    <property type="evidence" value="ECO:0007669"/>
    <property type="project" value="UniProtKB-UniRule"/>
</dbReference>
<dbReference type="AlphaFoldDB" id="A0A7X1AXZ6"/>
<dbReference type="RefSeq" id="WP_185692763.1">
    <property type="nucleotide sequence ID" value="NZ_JACHVA010000082.1"/>
</dbReference>
<dbReference type="PROSITE" id="PS51898">
    <property type="entry name" value="TYR_RECOMBINASE"/>
    <property type="match status" value="1"/>
</dbReference>
<reference evidence="8 9" key="1">
    <citation type="submission" date="2020-07" db="EMBL/GenBank/DDBJ databases">
        <authorList>
            <person name="Feng X."/>
        </authorList>
    </citation>
    <scope>NUCLEOTIDE SEQUENCE [LARGE SCALE GENOMIC DNA]</scope>
    <source>
        <strain evidence="8 9">JCM14086</strain>
    </source>
</reference>
<dbReference type="Gene3D" id="1.10.443.10">
    <property type="entry name" value="Intergrase catalytic core"/>
    <property type="match status" value="1"/>
</dbReference>
<dbReference type="PANTHER" id="PTHR30349:SF41">
    <property type="entry name" value="INTEGRASE_RECOMBINASE PROTEIN MJ0367-RELATED"/>
    <property type="match status" value="1"/>
</dbReference>
<accession>A0A7X1AXZ6</accession>
<dbReference type="EMBL" id="JACHVA010000082">
    <property type="protein sequence ID" value="MBC2602063.1"/>
    <property type="molecule type" value="Genomic_DNA"/>
</dbReference>
<keyword evidence="2" id="KW-0229">DNA integration</keyword>
<evidence type="ECO:0000259" key="6">
    <source>
        <dbReference type="PROSITE" id="PS51898"/>
    </source>
</evidence>
<feature type="domain" description="Tyr recombinase" evidence="6">
    <location>
        <begin position="213"/>
        <end position="381"/>
    </location>
</feature>
<dbReference type="PANTHER" id="PTHR30349">
    <property type="entry name" value="PHAGE INTEGRASE-RELATED"/>
    <property type="match status" value="1"/>
</dbReference>
<comment type="similarity">
    <text evidence="1">Belongs to the 'phage' integrase family.</text>
</comment>
<dbReference type="InterPro" id="IPR050090">
    <property type="entry name" value="Tyrosine_recombinase_XerCD"/>
</dbReference>
<protein>
    <submittedName>
        <fullName evidence="8">Tyrosine-type recombinase/integrase</fullName>
    </submittedName>
</protein>
<dbReference type="Proteomes" id="UP000525652">
    <property type="component" value="Unassembled WGS sequence"/>
</dbReference>
<organism evidence="8 9">
    <name type="scientific">Puniceicoccus vermicola</name>
    <dbReference type="NCBI Taxonomy" id="388746"/>
    <lineage>
        <taxon>Bacteria</taxon>
        <taxon>Pseudomonadati</taxon>
        <taxon>Verrucomicrobiota</taxon>
        <taxon>Opitutia</taxon>
        <taxon>Puniceicoccales</taxon>
        <taxon>Puniceicoccaceae</taxon>
        <taxon>Puniceicoccus</taxon>
    </lineage>
</organism>
<proteinExistence type="inferred from homology"/>
<comment type="caution">
    <text evidence="8">The sequence shown here is derived from an EMBL/GenBank/DDBJ whole genome shotgun (WGS) entry which is preliminary data.</text>
</comment>
<gene>
    <name evidence="8" type="ORF">H5P30_09775</name>
</gene>
<name>A0A7X1AXZ6_9BACT</name>
<dbReference type="InterPro" id="IPR044068">
    <property type="entry name" value="CB"/>
</dbReference>
<dbReference type="GO" id="GO:0006310">
    <property type="term" value="P:DNA recombination"/>
    <property type="evidence" value="ECO:0007669"/>
    <property type="project" value="UniProtKB-KW"/>
</dbReference>
<keyword evidence="9" id="KW-1185">Reference proteome</keyword>
<evidence type="ECO:0000259" key="7">
    <source>
        <dbReference type="PROSITE" id="PS51900"/>
    </source>
</evidence>
<evidence type="ECO:0000256" key="4">
    <source>
        <dbReference type="ARBA" id="ARBA00023172"/>
    </source>
</evidence>
<dbReference type="InterPro" id="IPR011010">
    <property type="entry name" value="DNA_brk_join_enz"/>
</dbReference>
<keyword evidence="4" id="KW-0233">DNA recombination</keyword>